<dbReference type="OrthoDB" id="5380163at2759"/>
<dbReference type="PANTHER" id="PTHR40621">
    <property type="entry name" value="TRANSCRIPTION FACTOR KAPC-RELATED"/>
    <property type="match status" value="1"/>
</dbReference>
<organism evidence="5 6">
    <name type="scientific">Thelonectria olida</name>
    <dbReference type="NCBI Taxonomy" id="1576542"/>
    <lineage>
        <taxon>Eukaryota</taxon>
        <taxon>Fungi</taxon>
        <taxon>Dikarya</taxon>
        <taxon>Ascomycota</taxon>
        <taxon>Pezizomycotina</taxon>
        <taxon>Sordariomycetes</taxon>
        <taxon>Hypocreomycetidae</taxon>
        <taxon>Hypocreales</taxon>
        <taxon>Nectriaceae</taxon>
        <taxon>Thelonectria</taxon>
    </lineage>
</organism>
<dbReference type="Pfam" id="PF08601">
    <property type="entry name" value="PAP1"/>
    <property type="match status" value="1"/>
</dbReference>
<gene>
    <name evidence="5" type="ORF">B0T10DRAFT_95586</name>
</gene>
<keyword evidence="2" id="KW-0539">Nucleus</keyword>
<dbReference type="PANTHER" id="PTHR40621:SF6">
    <property type="entry name" value="AP-1-LIKE TRANSCRIPTION FACTOR YAP1-RELATED"/>
    <property type="match status" value="1"/>
</dbReference>
<evidence type="ECO:0000313" key="6">
    <source>
        <dbReference type="Proteomes" id="UP000777438"/>
    </source>
</evidence>
<comment type="caution">
    <text evidence="5">The sequence shown here is derived from an EMBL/GenBank/DDBJ whole genome shotgun (WGS) entry which is preliminary data.</text>
</comment>
<keyword evidence="6" id="KW-1185">Reference proteome</keyword>
<evidence type="ECO:0000256" key="3">
    <source>
        <dbReference type="SAM" id="MobiDB-lite"/>
    </source>
</evidence>
<proteinExistence type="predicted"/>
<dbReference type="Gene3D" id="1.10.238.100">
    <property type="entry name" value="YAP1 redox domain. Chain B"/>
    <property type="match status" value="1"/>
</dbReference>
<comment type="subcellular location">
    <subcellularLocation>
        <location evidence="1">Nucleus</location>
    </subcellularLocation>
</comment>
<reference evidence="5 6" key="1">
    <citation type="journal article" date="2021" name="Nat. Commun.">
        <title>Genetic determinants of endophytism in the Arabidopsis root mycobiome.</title>
        <authorList>
            <person name="Mesny F."/>
            <person name="Miyauchi S."/>
            <person name="Thiergart T."/>
            <person name="Pickel B."/>
            <person name="Atanasova L."/>
            <person name="Karlsson M."/>
            <person name="Huettel B."/>
            <person name="Barry K.W."/>
            <person name="Haridas S."/>
            <person name="Chen C."/>
            <person name="Bauer D."/>
            <person name="Andreopoulos W."/>
            <person name="Pangilinan J."/>
            <person name="LaButti K."/>
            <person name="Riley R."/>
            <person name="Lipzen A."/>
            <person name="Clum A."/>
            <person name="Drula E."/>
            <person name="Henrissat B."/>
            <person name="Kohler A."/>
            <person name="Grigoriev I.V."/>
            <person name="Martin F.M."/>
            <person name="Hacquard S."/>
        </authorList>
    </citation>
    <scope>NUCLEOTIDE SEQUENCE [LARGE SCALE GENOMIC DNA]</scope>
    <source>
        <strain evidence="5 6">MPI-CAGE-CH-0241</strain>
    </source>
</reference>
<dbReference type="InterPro" id="IPR013910">
    <property type="entry name" value="TF_PAP1"/>
</dbReference>
<evidence type="ECO:0000259" key="4">
    <source>
        <dbReference type="Pfam" id="PF08601"/>
    </source>
</evidence>
<feature type="compositionally biased region" description="Polar residues" evidence="3">
    <location>
        <begin position="47"/>
        <end position="56"/>
    </location>
</feature>
<feature type="domain" description="Transcription factor PAP1" evidence="4">
    <location>
        <begin position="306"/>
        <end position="364"/>
    </location>
</feature>
<evidence type="ECO:0000256" key="1">
    <source>
        <dbReference type="ARBA" id="ARBA00004123"/>
    </source>
</evidence>
<sequence>MHAMPIMSFRECRRRRNTSDLKSRTCSLTYHRIEEIQEIGLLEEQGSQSQPESVTSIPPPFPRPRPPKPRDEDEDISQYSRVMVIDTRFQIQKASIRRAMVSLATVSVQDLEDPERLAAHLATVSGLPEEDCLMAVREIKAQTQKERHAMAGLRHGLVGSMFSSATNASPASMGFTNVSTNKLDSHTHGSNKDVNVSDIKQGSGIPYLPPGLRFSTFQNPESSLANIDLYSFDDWNNILGNDIWYLPPGPAFFQYPENSSMAMTTNCVENGELDLLEYMVNMDSSPLAGLDPSAPSSNMFAQEPPQERQSLTCNELWDKLQACPKAQTGDFDLDGLCSELAKKAECAGSGPVVNERDFDNILSKYMGKVPPASDVAKKLGVEIRSDADHNAAHGLSSI</sequence>
<evidence type="ECO:0000313" key="5">
    <source>
        <dbReference type="EMBL" id="KAH6885431.1"/>
    </source>
</evidence>
<dbReference type="AlphaFoldDB" id="A0A9P8W0B9"/>
<protein>
    <recommendedName>
        <fullName evidence="4">Transcription factor PAP1 domain-containing protein</fullName>
    </recommendedName>
</protein>
<dbReference type="InterPro" id="IPR050936">
    <property type="entry name" value="AP-1-like"/>
</dbReference>
<dbReference type="SUPFAM" id="SSF111430">
    <property type="entry name" value="YAP1 redox domain"/>
    <property type="match status" value="1"/>
</dbReference>
<name>A0A9P8W0B9_9HYPO</name>
<feature type="region of interest" description="Disordered" evidence="3">
    <location>
        <begin position="42"/>
        <end position="77"/>
    </location>
</feature>
<accession>A0A9P8W0B9</accession>
<evidence type="ECO:0000256" key="2">
    <source>
        <dbReference type="ARBA" id="ARBA00023242"/>
    </source>
</evidence>
<dbReference type="GO" id="GO:0001228">
    <property type="term" value="F:DNA-binding transcription activator activity, RNA polymerase II-specific"/>
    <property type="evidence" value="ECO:0007669"/>
    <property type="project" value="TreeGrafter"/>
</dbReference>
<dbReference type="GO" id="GO:0090575">
    <property type="term" value="C:RNA polymerase II transcription regulator complex"/>
    <property type="evidence" value="ECO:0007669"/>
    <property type="project" value="TreeGrafter"/>
</dbReference>
<dbReference type="InterPro" id="IPR023167">
    <property type="entry name" value="Yap1_redox_dom_sf"/>
</dbReference>
<dbReference type="Proteomes" id="UP000777438">
    <property type="component" value="Unassembled WGS sequence"/>
</dbReference>
<dbReference type="GO" id="GO:0000976">
    <property type="term" value="F:transcription cis-regulatory region binding"/>
    <property type="evidence" value="ECO:0007669"/>
    <property type="project" value="InterPro"/>
</dbReference>
<dbReference type="EMBL" id="JAGPYM010000018">
    <property type="protein sequence ID" value="KAH6885431.1"/>
    <property type="molecule type" value="Genomic_DNA"/>
</dbReference>